<proteinExistence type="predicted"/>
<name>A0A485B4W3_KLUCR</name>
<dbReference type="InterPro" id="IPR036259">
    <property type="entry name" value="MFS_trans_sf"/>
</dbReference>
<reference evidence="1 2" key="1">
    <citation type="submission" date="2019-03" db="EMBL/GenBank/DDBJ databases">
        <authorList>
            <consortium name="Pathogen Informatics"/>
        </authorList>
    </citation>
    <scope>NUCLEOTIDE SEQUENCE [LARGE SCALE GENOMIC DNA]</scope>
    <source>
        <strain evidence="1 2">NCTC12993</strain>
    </source>
</reference>
<dbReference type="EMBL" id="CAADJD010000018">
    <property type="protein sequence ID" value="VFS63669.1"/>
    <property type="molecule type" value="Genomic_DNA"/>
</dbReference>
<accession>A0A485B4W3</accession>
<dbReference type="SUPFAM" id="SSF103473">
    <property type="entry name" value="MFS general substrate transporter"/>
    <property type="match status" value="1"/>
</dbReference>
<dbReference type="AlphaFoldDB" id="A0A485B4W3"/>
<keyword evidence="2" id="KW-1185">Reference proteome</keyword>
<sequence length="71" mass="7893">MGMRDVHQPLACLSSFRVIQGIVAGPLIPLSQSLLLSNYPPAKRSIALALLVDDGHRRANLRANSRRLYQR</sequence>
<evidence type="ECO:0000313" key="1">
    <source>
        <dbReference type="EMBL" id="VFS63669.1"/>
    </source>
</evidence>
<gene>
    <name evidence="1" type="primary">emrB_2</name>
    <name evidence="1" type="ORF">NCTC12993_02780</name>
</gene>
<protein>
    <submittedName>
        <fullName evidence="1">Multidrug resistance protein B</fullName>
    </submittedName>
</protein>
<organism evidence="1 2">
    <name type="scientific">Kluyvera cryocrescens</name>
    <name type="common">Kluyvera citrophila</name>
    <dbReference type="NCBI Taxonomy" id="580"/>
    <lineage>
        <taxon>Bacteria</taxon>
        <taxon>Pseudomonadati</taxon>
        <taxon>Pseudomonadota</taxon>
        <taxon>Gammaproteobacteria</taxon>
        <taxon>Enterobacterales</taxon>
        <taxon>Enterobacteriaceae</taxon>
        <taxon>Kluyvera</taxon>
    </lineage>
</organism>
<evidence type="ECO:0000313" key="2">
    <source>
        <dbReference type="Proteomes" id="UP000401081"/>
    </source>
</evidence>
<dbReference type="Proteomes" id="UP000401081">
    <property type="component" value="Unassembled WGS sequence"/>
</dbReference>